<dbReference type="Pfam" id="PF02604">
    <property type="entry name" value="PhdYeFM_antitox"/>
    <property type="match status" value="1"/>
</dbReference>
<evidence type="ECO:0000256" key="2">
    <source>
        <dbReference type="RuleBase" id="RU362080"/>
    </source>
</evidence>
<protein>
    <recommendedName>
        <fullName evidence="2">Antitoxin</fullName>
    </recommendedName>
</protein>
<name>A0ABT1ZIH4_9MICO</name>
<evidence type="ECO:0000313" key="4">
    <source>
        <dbReference type="Proteomes" id="UP001205337"/>
    </source>
</evidence>
<keyword evidence="4" id="KW-1185">Reference proteome</keyword>
<dbReference type="RefSeq" id="WP_258799696.1">
    <property type="nucleotide sequence ID" value="NZ_JANTHX010000008.1"/>
</dbReference>
<dbReference type="Proteomes" id="UP001205337">
    <property type="component" value="Unassembled WGS sequence"/>
</dbReference>
<accession>A0ABT1ZIH4</accession>
<dbReference type="Gene3D" id="3.40.1620.10">
    <property type="entry name" value="YefM-like domain"/>
    <property type="match status" value="1"/>
</dbReference>
<dbReference type="EMBL" id="JANTHX010000008">
    <property type="protein sequence ID" value="MCS0500519.1"/>
    <property type="molecule type" value="Genomic_DNA"/>
</dbReference>
<comment type="caution">
    <text evidence="3">The sequence shown here is derived from an EMBL/GenBank/DDBJ whole genome shotgun (WGS) entry which is preliminary data.</text>
</comment>
<reference evidence="3 4" key="1">
    <citation type="submission" date="2022-08" db="EMBL/GenBank/DDBJ databases">
        <authorList>
            <person name="Li F."/>
        </authorList>
    </citation>
    <scope>NUCLEOTIDE SEQUENCE [LARGE SCALE GENOMIC DNA]</scope>
    <source>
        <strain evidence="3 4">10F1B-8-1</strain>
    </source>
</reference>
<comment type="similarity">
    <text evidence="1 2">Belongs to the phD/YefM antitoxin family.</text>
</comment>
<dbReference type="InterPro" id="IPR036165">
    <property type="entry name" value="YefM-like_sf"/>
</dbReference>
<dbReference type="InterPro" id="IPR006442">
    <property type="entry name" value="Antitoxin_Phd/YefM"/>
</dbReference>
<comment type="function">
    <text evidence="2">Antitoxin component of a type II toxin-antitoxin (TA) system.</text>
</comment>
<gene>
    <name evidence="3" type="ORF">NUH29_13265</name>
</gene>
<proteinExistence type="inferred from homology"/>
<organism evidence="3 4">
    <name type="scientific">Protaetiibacter mangrovi</name>
    <dbReference type="NCBI Taxonomy" id="2970926"/>
    <lineage>
        <taxon>Bacteria</taxon>
        <taxon>Bacillati</taxon>
        <taxon>Actinomycetota</taxon>
        <taxon>Actinomycetes</taxon>
        <taxon>Micrococcales</taxon>
        <taxon>Microbacteriaceae</taxon>
        <taxon>Protaetiibacter</taxon>
    </lineage>
</organism>
<dbReference type="SUPFAM" id="SSF143120">
    <property type="entry name" value="YefM-like"/>
    <property type="match status" value="1"/>
</dbReference>
<evidence type="ECO:0000313" key="3">
    <source>
        <dbReference type="EMBL" id="MCS0500519.1"/>
    </source>
</evidence>
<dbReference type="NCBIfam" id="TIGR01552">
    <property type="entry name" value="phd_fam"/>
    <property type="match status" value="1"/>
</dbReference>
<evidence type="ECO:0000256" key="1">
    <source>
        <dbReference type="ARBA" id="ARBA00009981"/>
    </source>
</evidence>
<sequence length="87" mass="9395">MNSLSRSVTTVALRDELADVVGRVSYGHERVGVTRHGKLAAVVISVDDLELLEALEDARDAADFTAAKADDDGTRVSLAELRDELTR</sequence>